<accession>A0A1W6V9Z2</accession>
<reference evidence="1" key="1">
    <citation type="submission" date="2016-10" db="EMBL/GenBank/DDBJ databases">
        <title>The High Quality Genome of Vibrio alginolyticus K01M1.</title>
        <authorList>
            <person name="Wendling C."/>
            <person name="Chibani C.M."/>
            <person name="Hertel R."/>
            <person name="Sproer C."/>
            <person name="Bunk B."/>
            <person name="Overmann J."/>
            <person name="Roth O."/>
            <person name="Liesegang H."/>
        </authorList>
    </citation>
    <scope>NUCLEOTIDE SEQUENCE</scope>
    <source>
        <strain evidence="1">K05K4</strain>
        <plasmid evidence="1">pL289</plasmid>
    </source>
</reference>
<geneLocation type="plasmid" evidence="1">
    <name>pL289</name>
</geneLocation>
<evidence type="ECO:0000313" key="1">
    <source>
        <dbReference type="EMBL" id="ARP21932.1"/>
    </source>
</evidence>
<dbReference type="EMBL" id="CP017904">
    <property type="protein sequence ID" value="ARP21932.1"/>
    <property type="molecule type" value="Genomic_DNA"/>
</dbReference>
<dbReference type="AlphaFoldDB" id="A0A1W6V9Z2"/>
<proteinExistence type="predicted"/>
<keyword evidence="1" id="KW-0614">Plasmid</keyword>
<dbReference type="RefSeq" id="WP_025767585.1">
    <property type="nucleotide sequence ID" value="NZ_CP017893.1"/>
</dbReference>
<protein>
    <submittedName>
        <fullName evidence="1">Uncharacterized protein</fullName>
    </submittedName>
</protein>
<organism evidence="1">
    <name type="scientific">Vibrio alginolyticus</name>
    <dbReference type="NCBI Taxonomy" id="663"/>
    <lineage>
        <taxon>Bacteria</taxon>
        <taxon>Pseudomonadati</taxon>
        <taxon>Pseudomonadota</taxon>
        <taxon>Gammaproteobacteria</taxon>
        <taxon>Vibrionales</taxon>
        <taxon>Vibrionaceae</taxon>
        <taxon>Vibrio</taxon>
    </lineage>
</organism>
<name>A0A1W6V9Z2_VIBAL</name>
<gene>
    <name evidence="1" type="ORF">K05K4_52300</name>
</gene>
<sequence>MQNLLDIWLSTSALSEEDINHIKSVVTEEELALVKLFMTPHEVKYCASLLPFIFETSANPSPSYELSNEQILISHRARCHIHNVMEQVRFLSECFFDTEAIEFSKLNLNTEDGDAIEKAMQTRSRFESELESVTPEVKIEYLPLFRSLEHDGWDVNGKAVVPVGNKFSVGEQAFDNLELAFNFAANGSDEVSVVADNHEVISEVPDSPQDALAQYTNLTNNKENELDFRDAEFLAQHFDDQFALALVAKLNGYKRKGKHFNSTLNKLRLHVEQHLTPQLETKTEEYSPDVTVDSNDEIFNIDTSPLKLASSQDLVLTNTEFNLTTDPNDETYAELLFSALDEVNETREVSILGKPLDVMLDESIEDVERRASILIQNAKGCREKVKDICQRVMKSGDLALITKDMEINYPDIVESLYCRFYQKEFNSCEGDACSTKSFSETVQRVPLSTSSSQVSKRVLVDLV</sequence>